<keyword evidence="8" id="KW-0968">Cytoplasmic vesicle</keyword>
<dbReference type="PANTHER" id="PTHR11461">
    <property type="entry name" value="SERINE PROTEASE INHIBITOR, SERPIN"/>
    <property type="match status" value="1"/>
</dbReference>
<evidence type="ECO:0000256" key="8">
    <source>
        <dbReference type="ARBA" id="ARBA00023329"/>
    </source>
</evidence>
<dbReference type="Pfam" id="PF00079">
    <property type="entry name" value="Serpin"/>
    <property type="match status" value="3"/>
</dbReference>
<dbReference type="PROSITE" id="PS00284">
    <property type="entry name" value="SERPIN"/>
    <property type="match status" value="1"/>
</dbReference>
<dbReference type="Proteomes" id="UP000299084">
    <property type="component" value="Unassembled WGS sequence"/>
</dbReference>
<gene>
    <name evidence="12" type="ORF">Cadr_000006410</name>
</gene>
<dbReference type="InterPro" id="IPR000215">
    <property type="entry name" value="Serpin_fam"/>
</dbReference>
<keyword evidence="5" id="KW-0964">Secreted</keyword>
<feature type="region of interest" description="Disordered" evidence="10">
    <location>
        <begin position="1"/>
        <end position="36"/>
    </location>
</feature>
<comment type="similarity">
    <text evidence="3 9">Belongs to the serpin family.</text>
</comment>
<dbReference type="Gene3D" id="2.10.310.10">
    <property type="entry name" value="Serpins superfamily"/>
    <property type="match status" value="1"/>
</dbReference>
<dbReference type="Gene3D" id="1.10.287.580">
    <property type="entry name" value="Helix hairpin bin"/>
    <property type="match status" value="1"/>
</dbReference>
<reference evidence="12 13" key="1">
    <citation type="journal article" date="2019" name="Mol. Ecol. Resour.">
        <title>Improving Illumina assemblies with Hi-C and long reads: an example with the North African dromedary.</title>
        <authorList>
            <person name="Elbers J.P."/>
            <person name="Rogers M.F."/>
            <person name="Perelman P.L."/>
            <person name="Proskuryakova A.A."/>
            <person name="Serdyukova N.A."/>
            <person name="Johnson W.E."/>
            <person name="Horin P."/>
            <person name="Corander J."/>
            <person name="Murphy D."/>
            <person name="Burger P.A."/>
        </authorList>
    </citation>
    <scope>NUCLEOTIDE SEQUENCE [LARGE SCALE GENOMIC DNA]</scope>
    <source>
        <strain evidence="12">Drom800</strain>
        <tissue evidence="12">Blood</tissue>
    </source>
</reference>
<dbReference type="GO" id="GO:0004867">
    <property type="term" value="F:serine-type endopeptidase inhibitor activity"/>
    <property type="evidence" value="ECO:0007669"/>
    <property type="project" value="UniProtKB-KW"/>
</dbReference>
<evidence type="ECO:0000256" key="2">
    <source>
        <dbReference type="ARBA" id="ARBA00004613"/>
    </source>
</evidence>
<dbReference type="SUPFAM" id="SSF56574">
    <property type="entry name" value="Serpins"/>
    <property type="match status" value="2"/>
</dbReference>
<comment type="caution">
    <text evidence="12">The sequence shown here is derived from an EMBL/GenBank/DDBJ whole genome shotgun (WGS) entry which is preliminary data.</text>
</comment>
<dbReference type="GO" id="GO:0005615">
    <property type="term" value="C:extracellular space"/>
    <property type="evidence" value="ECO:0007669"/>
    <property type="project" value="InterPro"/>
</dbReference>
<feature type="domain" description="Serpin" evidence="11">
    <location>
        <begin position="120"/>
        <end position="434"/>
    </location>
</feature>
<comment type="subunit">
    <text evidence="4">Homodimer.</text>
</comment>
<dbReference type="InterPro" id="IPR036186">
    <property type="entry name" value="Serpin_sf"/>
</dbReference>
<evidence type="ECO:0000259" key="11">
    <source>
        <dbReference type="SMART" id="SM00093"/>
    </source>
</evidence>
<dbReference type="InterPro" id="IPR023796">
    <property type="entry name" value="Serpin_dom"/>
</dbReference>
<feature type="region of interest" description="Disordered" evidence="10">
    <location>
        <begin position="145"/>
        <end position="176"/>
    </location>
</feature>
<evidence type="ECO:0000313" key="12">
    <source>
        <dbReference type="EMBL" id="KAB1277673.1"/>
    </source>
</evidence>
<dbReference type="Gene3D" id="2.30.39.10">
    <property type="entry name" value="Alpha-1-antitrypsin, domain 1"/>
    <property type="match status" value="1"/>
</dbReference>
<dbReference type="Gene3D" id="3.30.497.10">
    <property type="entry name" value="Antithrombin, subunit I, domain 2"/>
    <property type="match status" value="3"/>
</dbReference>
<dbReference type="InterPro" id="IPR042185">
    <property type="entry name" value="Serpin_sf_2"/>
</dbReference>
<feature type="region of interest" description="Disordered" evidence="10">
    <location>
        <begin position="212"/>
        <end position="232"/>
    </location>
</feature>
<accession>A0A5N4E2K6</accession>
<dbReference type="EMBL" id="JWIN03000006">
    <property type="protein sequence ID" value="KAB1277673.1"/>
    <property type="molecule type" value="Genomic_DNA"/>
</dbReference>
<dbReference type="CDD" id="cd19551">
    <property type="entry name" value="serpinA3_A1AC"/>
    <property type="match status" value="1"/>
</dbReference>
<dbReference type="FunFam" id="3.30.497.10:FF:000001">
    <property type="entry name" value="Serine protease inhibitor"/>
    <property type="match status" value="1"/>
</dbReference>
<evidence type="ECO:0000313" key="13">
    <source>
        <dbReference type="Proteomes" id="UP000299084"/>
    </source>
</evidence>
<name>A0A5N4E2K6_CAMDR</name>
<evidence type="ECO:0000256" key="10">
    <source>
        <dbReference type="SAM" id="MobiDB-lite"/>
    </source>
</evidence>
<dbReference type="PANTHER" id="PTHR11461:SF145">
    <property type="entry name" value="ALPHA-1-ANTICHYMOTRYPSIN"/>
    <property type="match status" value="1"/>
</dbReference>
<organism evidence="12 13">
    <name type="scientific">Camelus dromedarius</name>
    <name type="common">Dromedary</name>
    <name type="synonym">Arabian camel</name>
    <dbReference type="NCBI Taxonomy" id="9838"/>
    <lineage>
        <taxon>Eukaryota</taxon>
        <taxon>Metazoa</taxon>
        <taxon>Chordata</taxon>
        <taxon>Craniata</taxon>
        <taxon>Vertebrata</taxon>
        <taxon>Euteleostomi</taxon>
        <taxon>Mammalia</taxon>
        <taxon>Eutheria</taxon>
        <taxon>Laurasiatheria</taxon>
        <taxon>Artiodactyla</taxon>
        <taxon>Tylopoda</taxon>
        <taxon>Camelidae</taxon>
        <taxon>Camelus</taxon>
    </lineage>
</organism>
<keyword evidence="13" id="KW-1185">Reference proteome</keyword>
<feature type="compositionally biased region" description="Basic and acidic residues" evidence="10">
    <location>
        <begin position="150"/>
        <end position="160"/>
    </location>
</feature>
<protein>
    <submittedName>
        <fullName evidence="12">Serpin A3-8</fullName>
    </submittedName>
</protein>
<keyword evidence="6" id="KW-0646">Protease inhibitor</keyword>
<keyword evidence="7" id="KW-0722">Serine protease inhibitor</keyword>
<dbReference type="AlphaFoldDB" id="A0A5N4E2K6"/>
<evidence type="ECO:0000256" key="3">
    <source>
        <dbReference type="ARBA" id="ARBA00009500"/>
    </source>
</evidence>
<dbReference type="InterPro" id="IPR023795">
    <property type="entry name" value="Serpin_CS"/>
</dbReference>
<evidence type="ECO:0000256" key="1">
    <source>
        <dbReference type="ARBA" id="ARBA00004248"/>
    </source>
</evidence>
<feature type="domain" description="Serpin" evidence="11">
    <location>
        <begin position="436"/>
        <end position="747"/>
    </location>
</feature>
<dbReference type="SMART" id="SM00093">
    <property type="entry name" value="SERPIN"/>
    <property type="match status" value="2"/>
</dbReference>
<evidence type="ECO:0000256" key="5">
    <source>
        <dbReference type="ARBA" id="ARBA00022525"/>
    </source>
</evidence>
<sequence>MFHKQGEEILAGTKEQQHRENPAFQAGGGLGSTHRIQLSEPGAEKNTLPSYGLYTNPHQDRLGASTAPAAFGGLSHSTFTVTRHEGRGDVTPPGSGAPGGWARSRVHCLPRVYLTLEKPYKQLALKTPDKNVIFSPLSVSMAWLPVPGGPRHDPDGDPRRPQVQPHGDPRVRNPPGFQHLLHTLGHPAPAELSVGNANVVQEQLKLLDKFRTTPGRCTRPRSPPSTPDPDTAKSLINDYVKNKTQGKVVDLFKRLTHSQKWVLVNYIYFKAKWKLPFDPQVTNQAEFHVSENRSVEVPMMRIPSLVTPMFRDAVLGCVVVELQYTSNDSALFILPDEGRLEEVEAKLLPETLRRWRDSLHPSIQCLTHIQGLDRGMRAEGMSPLLALGLLVAGLCSRVHCLPEGVLDLEKVTQEDQHREASVDNFTLASSNTNFAFSLYKQLALKTPDKNVIFSPLSVSMALAFLSLGARGTTLTEILEGLKFNLTETPESEIHQGFQHLLQTLGQPSNQLQLSVGNAMFVQEQLKLLDKFRDDARALYAAEVSSINFRDPDTAKSLINDYVKNKTQGKVVDLFKRLDPLTEVVLVNYIYFKAKWKLPFDPQVTNQAEFHVSENRSVEVPMMRIPSLVTPMFRDRVLIDELGLPKFSISSDYDLKDILPQLGIREVFTDKADLSGVNDSNDLKVTQVVHKAVLDVGEEGTEGFASTGISVETRIMKTITVYFNRPFLLTIVHRDTQSVIFLGKVTDPSQA</sequence>
<dbReference type="InterPro" id="IPR042178">
    <property type="entry name" value="Serpin_sf_1"/>
</dbReference>
<evidence type="ECO:0000256" key="9">
    <source>
        <dbReference type="RuleBase" id="RU000411"/>
    </source>
</evidence>
<evidence type="ECO:0000256" key="6">
    <source>
        <dbReference type="ARBA" id="ARBA00022690"/>
    </source>
</evidence>
<comment type="subcellular location">
    <subcellularLocation>
        <location evidence="1">Cytoplasmic vesicle</location>
        <location evidence="1">Secretory vesicle</location>
        <location evidence="1">Chromaffin granule</location>
    </subcellularLocation>
    <subcellularLocation>
        <location evidence="2">Secreted</location>
    </subcellularLocation>
</comment>
<evidence type="ECO:0000256" key="7">
    <source>
        <dbReference type="ARBA" id="ARBA00022900"/>
    </source>
</evidence>
<dbReference type="GO" id="GO:0042583">
    <property type="term" value="C:chromaffin granule"/>
    <property type="evidence" value="ECO:0007669"/>
    <property type="project" value="UniProtKB-SubCell"/>
</dbReference>
<proteinExistence type="inferred from homology"/>
<evidence type="ECO:0000256" key="4">
    <source>
        <dbReference type="ARBA" id="ARBA00011738"/>
    </source>
</evidence>